<keyword evidence="2" id="KW-1185">Reference proteome</keyword>
<evidence type="ECO:0000313" key="1">
    <source>
        <dbReference type="EMBL" id="KAJ1677116.1"/>
    </source>
</evidence>
<feature type="non-terminal residue" evidence="1">
    <location>
        <position position="278"/>
    </location>
</feature>
<reference evidence="1" key="1">
    <citation type="submission" date="2022-06" db="EMBL/GenBank/DDBJ databases">
        <title>Phylogenomic reconstructions and comparative analyses of Kickxellomycotina fungi.</title>
        <authorList>
            <person name="Reynolds N.K."/>
            <person name="Stajich J.E."/>
            <person name="Barry K."/>
            <person name="Grigoriev I.V."/>
            <person name="Crous P."/>
            <person name="Smith M.E."/>
        </authorList>
    </citation>
    <scope>NUCLEOTIDE SEQUENCE</scope>
    <source>
        <strain evidence="1">RSA 2271</strain>
    </source>
</reference>
<protein>
    <submittedName>
        <fullName evidence="1">Uncharacterized protein</fullName>
    </submittedName>
</protein>
<accession>A0ACC1HN61</accession>
<organism evidence="1 2">
    <name type="scientific">Spiromyces aspiralis</name>
    <dbReference type="NCBI Taxonomy" id="68401"/>
    <lineage>
        <taxon>Eukaryota</taxon>
        <taxon>Fungi</taxon>
        <taxon>Fungi incertae sedis</taxon>
        <taxon>Zoopagomycota</taxon>
        <taxon>Kickxellomycotina</taxon>
        <taxon>Kickxellomycetes</taxon>
        <taxon>Kickxellales</taxon>
        <taxon>Kickxellaceae</taxon>
        <taxon>Spiromyces</taxon>
    </lineage>
</organism>
<comment type="caution">
    <text evidence="1">The sequence shown here is derived from an EMBL/GenBank/DDBJ whole genome shotgun (WGS) entry which is preliminary data.</text>
</comment>
<sequence length="278" mass="32068">MQVEQDSEDLMLKAGAAEIDFGLQSGRLITSESADFSKWIIERTKYIPVRLTINEKKYLRLLEASLNVSEYTDKIDILSYGNKTKRIVAQIKSLCAILSGLVLSSDYRAGQQLFQNKCFGDNKEFYQKIFEIGRRYKVMNPDKMRNSYGKFMYLLQDSAMPEVAEMLGFDLVTPIRTVYSVLEEHGLLHVLEDEALEVATREIVSYGKTRAAVNREIKQKERAVEWLANNYATSDLPAEDLRQCIYSIGDNHAYLRFNRDPCDSMLTYLKTYFDPKRP</sequence>
<proteinExistence type="predicted"/>
<evidence type="ECO:0000313" key="2">
    <source>
        <dbReference type="Proteomes" id="UP001145114"/>
    </source>
</evidence>
<dbReference type="Proteomes" id="UP001145114">
    <property type="component" value="Unassembled WGS sequence"/>
</dbReference>
<dbReference type="EMBL" id="JAMZIH010002955">
    <property type="protein sequence ID" value="KAJ1677116.1"/>
    <property type="molecule type" value="Genomic_DNA"/>
</dbReference>
<name>A0ACC1HN61_9FUNG</name>
<gene>
    <name evidence="1" type="ORF">EV182_006843</name>
</gene>